<reference evidence="2" key="1">
    <citation type="submission" date="2020-05" db="EMBL/GenBank/DDBJ databases">
        <title>Chitinophaga laudate sp. nov., isolated from a tropical peat swamp.</title>
        <authorList>
            <person name="Goh C.B.S."/>
            <person name="Lee M.S."/>
            <person name="Parimannan S."/>
            <person name="Pasbakhsh P."/>
            <person name="Yule C.M."/>
            <person name="Rajandas H."/>
            <person name="Loke S."/>
            <person name="Croft L."/>
            <person name="Tan J.B.L."/>
        </authorList>
    </citation>
    <scope>NUCLEOTIDE SEQUENCE</scope>
    <source>
        <strain evidence="2">Mgbs1</strain>
    </source>
</reference>
<organism evidence="2 3">
    <name type="scientific">Chitinophaga solisilvae</name>
    <dbReference type="NCBI Taxonomy" id="1233460"/>
    <lineage>
        <taxon>Bacteria</taxon>
        <taxon>Pseudomonadati</taxon>
        <taxon>Bacteroidota</taxon>
        <taxon>Chitinophagia</taxon>
        <taxon>Chitinophagales</taxon>
        <taxon>Chitinophagaceae</taxon>
        <taxon>Chitinophaga</taxon>
    </lineage>
</organism>
<evidence type="ECO:0000256" key="1">
    <source>
        <dbReference type="SAM" id="Phobius"/>
    </source>
</evidence>
<feature type="transmembrane region" description="Helical" evidence="1">
    <location>
        <begin position="64"/>
        <end position="89"/>
    </location>
</feature>
<accession>A0A9Q5D8N2</accession>
<proteinExistence type="predicted"/>
<gene>
    <name evidence="2" type="ORF">ECE50_002995</name>
</gene>
<keyword evidence="1" id="KW-0812">Transmembrane</keyword>
<protein>
    <submittedName>
        <fullName evidence="2">DUF4260 domain-containing protein</fullName>
    </submittedName>
</protein>
<comment type="caution">
    <text evidence="2">The sequence shown here is derived from an EMBL/GenBank/DDBJ whole genome shotgun (WGS) entry which is preliminary data.</text>
</comment>
<dbReference type="Proteomes" id="UP000281028">
    <property type="component" value="Unassembled WGS sequence"/>
</dbReference>
<dbReference type="AlphaFoldDB" id="A0A9Q5D8N2"/>
<keyword evidence="1" id="KW-0472">Membrane</keyword>
<name>A0A9Q5D8N2_9BACT</name>
<evidence type="ECO:0000313" key="2">
    <source>
        <dbReference type="EMBL" id="NSL85782.1"/>
    </source>
</evidence>
<dbReference type="InterPro" id="IPR025356">
    <property type="entry name" value="DUF4260"/>
</dbReference>
<evidence type="ECO:0000313" key="3">
    <source>
        <dbReference type="Proteomes" id="UP000281028"/>
    </source>
</evidence>
<dbReference type="EMBL" id="RIAR02000001">
    <property type="protein sequence ID" value="NSL85782.1"/>
    <property type="molecule type" value="Genomic_DNA"/>
</dbReference>
<sequence length="120" mass="13746">MKTLLNLEEAGMLLLSVIAFMLQLPYAWWWFPLCLLLPDLSMLGYAMGNRAGAWTYNFFHHKGIAILVYLAGLYLKLDWLLFAGIILFAHSCMDRIFGYGLKYIQGFSHTHLGTIGRNNK</sequence>
<dbReference type="Pfam" id="PF14079">
    <property type="entry name" value="DUF4260"/>
    <property type="match status" value="1"/>
</dbReference>
<feature type="transmembrane region" description="Helical" evidence="1">
    <location>
        <begin position="12"/>
        <end position="31"/>
    </location>
</feature>
<keyword evidence="3" id="KW-1185">Reference proteome</keyword>
<keyword evidence="1" id="KW-1133">Transmembrane helix</keyword>